<dbReference type="EMBL" id="CP003096">
    <property type="protein sequence ID" value="AER66126.1"/>
    <property type="molecule type" value="Genomic_DNA"/>
</dbReference>
<dbReference type="KEGG" id="tli:Tlie_0391"/>
<dbReference type="InterPro" id="IPR029062">
    <property type="entry name" value="Class_I_gatase-like"/>
</dbReference>
<gene>
    <name evidence="3" type="ordered locus">Tlie_0391</name>
</gene>
<dbReference type="SUPFAM" id="SSF52317">
    <property type="entry name" value="Class I glutamine amidotransferase-like"/>
    <property type="match status" value="1"/>
</dbReference>
<evidence type="ECO:0000313" key="4">
    <source>
        <dbReference type="Proteomes" id="UP000005868"/>
    </source>
</evidence>
<dbReference type="Pfam" id="PF01965">
    <property type="entry name" value="DJ-1_PfpI"/>
    <property type="match status" value="1"/>
</dbReference>
<keyword evidence="3" id="KW-0645">Protease</keyword>
<dbReference type="CDD" id="cd03134">
    <property type="entry name" value="GATase1_PfpI_like"/>
    <property type="match status" value="1"/>
</dbReference>
<dbReference type="Proteomes" id="UP000005868">
    <property type="component" value="Chromosome"/>
</dbReference>
<dbReference type="InterPro" id="IPR006286">
    <property type="entry name" value="C56_PfpI-like"/>
</dbReference>
<dbReference type="PANTHER" id="PTHR42733:SF13">
    <property type="entry name" value="DJ-1_PFPI DOMAIN-CONTAINING PROTEIN"/>
    <property type="match status" value="1"/>
</dbReference>
<protein>
    <submittedName>
        <fullName evidence="3">Intracellular protease, PfpI family</fullName>
    </submittedName>
</protein>
<dbReference type="AlphaFoldDB" id="G7V792"/>
<keyword evidence="4" id="KW-1185">Reference proteome</keyword>
<evidence type="ECO:0000259" key="2">
    <source>
        <dbReference type="Pfam" id="PF01965"/>
    </source>
</evidence>
<dbReference type="NCBIfam" id="TIGR01382">
    <property type="entry name" value="PfpI"/>
    <property type="match status" value="1"/>
</dbReference>
<dbReference type="eggNOG" id="COG0693">
    <property type="taxonomic scope" value="Bacteria"/>
</dbReference>
<dbReference type="GO" id="GO:0008233">
    <property type="term" value="F:peptidase activity"/>
    <property type="evidence" value="ECO:0007669"/>
    <property type="project" value="UniProtKB-KW"/>
</dbReference>
<sequence>MQNKIGILVENDFHDIEFWYPYYRLQEAGFEPLIVAPVAPMLYRGKYGTTIEATYDPQRLKGKMLRGIIIPGGWAPDKLRLSKEILELVNQVYDSGGVVAGICHAGSVLASAKIVQGRKVTSYPSIKDDLENAGAQWVDEVVVNSQNIITSRKPSDLPYFMQEVIKALSS</sequence>
<dbReference type="GO" id="GO:0006508">
    <property type="term" value="P:proteolysis"/>
    <property type="evidence" value="ECO:0007669"/>
    <property type="project" value="UniProtKB-KW"/>
</dbReference>
<proteinExistence type="inferred from homology"/>
<name>G7V792_THELD</name>
<reference evidence="4" key="1">
    <citation type="submission" date="2011-10" db="EMBL/GenBank/DDBJ databases">
        <title>The complete genome of chromosome of Thermovirga lienii DSM 17291.</title>
        <authorList>
            <consortium name="US DOE Joint Genome Institute (JGI-PGF)"/>
            <person name="Lucas S."/>
            <person name="Copeland A."/>
            <person name="Lapidus A."/>
            <person name="Glavina del Rio T."/>
            <person name="Dalin E."/>
            <person name="Tice H."/>
            <person name="Bruce D."/>
            <person name="Goodwin L."/>
            <person name="Pitluck S."/>
            <person name="Peters L."/>
            <person name="Mikhailova N."/>
            <person name="Saunders E."/>
            <person name="Kyrpides N."/>
            <person name="Mavromatis K."/>
            <person name="Ivanova N."/>
            <person name="Last F.I."/>
            <person name="Brettin T."/>
            <person name="Detter J.C."/>
            <person name="Han C."/>
            <person name="Larimer F."/>
            <person name="Land M."/>
            <person name="Hauser L."/>
            <person name="Markowitz V."/>
            <person name="Cheng J.-F."/>
            <person name="Hugenholtz P."/>
            <person name="Woyke T."/>
            <person name="Wu D."/>
            <person name="Spring S."/>
            <person name="Schroeder M."/>
            <person name="Brambilla E.-M."/>
            <person name="Klenk H.-P."/>
            <person name="Eisen J.A."/>
        </authorList>
    </citation>
    <scope>NUCLEOTIDE SEQUENCE [LARGE SCALE GENOMIC DNA]</scope>
    <source>
        <strain evidence="4">ATCC BAA-1197 / DSM 17291 / Cas60314</strain>
    </source>
</reference>
<feature type="domain" description="DJ-1/PfpI" evidence="2">
    <location>
        <begin position="4"/>
        <end position="166"/>
    </location>
</feature>
<comment type="similarity">
    <text evidence="1">Belongs to the peptidase C56 family.</text>
</comment>
<reference evidence="3 4" key="2">
    <citation type="journal article" date="2012" name="Stand. Genomic Sci.">
        <title>Genome sequence of the moderately thermophilic, amino-acid-degrading and sulfur-reducing bacterium Thermovirga lienii type strain (Cas60314(T)).</title>
        <authorList>
            <person name="Goker M."/>
            <person name="Saunders E."/>
            <person name="Lapidus A."/>
            <person name="Nolan M."/>
            <person name="Lucas S."/>
            <person name="Hammon N."/>
            <person name="Deshpande S."/>
            <person name="Cheng J.F."/>
            <person name="Han C."/>
            <person name="Tapia R."/>
            <person name="Goodwin L.A."/>
            <person name="Pitluck S."/>
            <person name="Liolios K."/>
            <person name="Mavromatis K."/>
            <person name="Pagani I."/>
            <person name="Ivanova N."/>
            <person name="Mikhailova N."/>
            <person name="Pati A."/>
            <person name="Chen A."/>
            <person name="Palaniappan K."/>
            <person name="Land M."/>
            <person name="Chang Y.J."/>
            <person name="Jeffries C.D."/>
            <person name="Brambilla E.M."/>
            <person name="Rohde M."/>
            <person name="Spring S."/>
            <person name="Detter J.C."/>
            <person name="Woyke T."/>
            <person name="Bristow J."/>
            <person name="Eisen J.A."/>
            <person name="Markowitz V."/>
            <person name="Hugenholtz P."/>
            <person name="Kyrpides N.C."/>
            <person name="Klenk H.P."/>
        </authorList>
    </citation>
    <scope>NUCLEOTIDE SEQUENCE [LARGE SCALE GENOMIC DNA]</scope>
    <source>
        <strain evidence="4">ATCC BAA-1197 / DSM 17291 / Cas60314</strain>
    </source>
</reference>
<dbReference type="InterPro" id="IPR002818">
    <property type="entry name" value="DJ-1/PfpI"/>
</dbReference>
<dbReference type="OrthoDB" id="9792284at2"/>
<dbReference type="STRING" id="580340.Tlie_0391"/>
<keyword evidence="3" id="KW-0378">Hydrolase</keyword>
<evidence type="ECO:0000256" key="1">
    <source>
        <dbReference type="ARBA" id="ARBA00008542"/>
    </source>
</evidence>
<accession>G7V792</accession>
<dbReference type="PROSITE" id="PS51276">
    <property type="entry name" value="PEPTIDASE_C56_PFPI"/>
    <property type="match status" value="1"/>
</dbReference>
<dbReference type="HOGENOM" id="CLU_000445_44_4_0"/>
<dbReference type="Gene3D" id="3.40.50.880">
    <property type="match status" value="1"/>
</dbReference>
<organism evidence="3 4">
    <name type="scientific">Thermovirga lienii (strain ATCC BAA-1197 / DSM 17291 / Cas60314)</name>
    <dbReference type="NCBI Taxonomy" id="580340"/>
    <lineage>
        <taxon>Bacteria</taxon>
        <taxon>Thermotogati</taxon>
        <taxon>Synergistota</taxon>
        <taxon>Synergistia</taxon>
        <taxon>Synergistales</taxon>
        <taxon>Thermovirgaceae</taxon>
        <taxon>Thermovirga</taxon>
    </lineage>
</organism>
<evidence type="ECO:0000313" key="3">
    <source>
        <dbReference type="EMBL" id="AER66126.1"/>
    </source>
</evidence>
<dbReference type="PANTHER" id="PTHR42733">
    <property type="entry name" value="DJ-1 PROTEIN"/>
    <property type="match status" value="1"/>
</dbReference>